<gene>
    <name evidence="1" type="ORF">HUN01_01790</name>
</gene>
<keyword evidence="1" id="KW-0614">Plasmid</keyword>
<dbReference type="RefSeq" id="WP_181927404.1">
    <property type="nucleotide sequence ID" value="NZ_CP054697.1"/>
</dbReference>
<name>A0A7D7LBH2_9NOSO</name>
<dbReference type="EMBL" id="CP054697">
    <property type="protein sequence ID" value="QMS86372.1"/>
    <property type="molecule type" value="Genomic_DNA"/>
</dbReference>
<keyword evidence="2" id="KW-1185">Reference proteome</keyword>
<protein>
    <submittedName>
        <fullName evidence="1">Uncharacterized protein</fullName>
    </submittedName>
</protein>
<reference evidence="2" key="1">
    <citation type="submission" date="2020-06" db="EMBL/GenBank/DDBJ databases">
        <title>Nostoc edaphicum CCNP1411 genome.</title>
        <authorList>
            <person name="Fidor A."/>
            <person name="Grabski M."/>
            <person name="Gawor J."/>
            <person name="Gromadka R."/>
            <person name="Wegrzyn G."/>
            <person name="Mazur-Marzec H."/>
        </authorList>
    </citation>
    <scope>NUCLEOTIDE SEQUENCE [LARGE SCALE GENOMIC DNA]</scope>
    <source>
        <strain evidence="2">CCNP1411</strain>
        <plasmid evidence="2">pne_5</plasmid>
    </source>
</reference>
<dbReference type="Proteomes" id="UP000514713">
    <property type="component" value="Plasmid pNe_5"/>
</dbReference>
<geneLocation type="plasmid" evidence="2">
    <name>pne_5</name>
</geneLocation>
<organism evidence="1 2">
    <name type="scientific">Nostoc edaphicum CCNP1411</name>
    <dbReference type="NCBI Taxonomy" id="1472755"/>
    <lineage>
        <taxon>Bacteria</taxon>
        <taxon>Bacillati</taxon>
        <taxon>Cyanobacteriota</taxon>
        <taxon>Cyanophyceae</taxon>
        <taxon>Nostocales</taxon>
        <taxon>Nostocaceae</taxon>
        <taxon>Nostoc</taxon>
    </lineage>
</organism>
<dbReference type="AlphaFoldDB" id="A0A7D7LBH2"/>
<evidence type="ECO:0000313" key="1">
    <source>
        <dbReference type="EMBL" id="QMS86372.1"/>
    </source>
</evidence>
<sequence>MEFIADVPIGTPVQVYNLVPRQWQPEAVRDYWKAKGFLVVRCGGRGLFSVESGQEESCIKLYCVVLQITENHSYTLNAVSKVLVTSG</sequence>
<proteinExistence type="predicted"/>
<evidence type="ECO:0000313" key="2">
    <source>
        <dbReference type="Proteomes" id="UP000514713"/>
    </source>
</evidence>
<dbReference type="KEGG" id="ned:HUN01_01790"/>
<accession>A0A7D7LBH2</accession>